<sequence>MGIPDEFLITTHRTERELSKVTASGHSRNEILQMLYDRLKYHDVDKANLWAAELVASCQSELVWSKLIAFVSQQINSQNPDLPVLMLHTYTNCQGARAQSVSNCQQSRNAIAQMVTIIALSTKRAVNMERIGERDRDFEYMSSMFLSRNTDLADQVFLDGDPIALKYPVNEFLLHVTKAYRARKADRSQGLMRSGEAQLRPLYWLAWLLDWDTQMTAKKNQSLEFRCAHRPSHLYDDKVAHDLVWLVWDALFGVANRIGHTRVSDRLNSLHGLYTLQFVRGKKRERRFLLYNAVHTIVHDPDPTNVFVDRKRVLRTVAGINAVYRSIALNCANWETTERSNTIRKYVSLTNRSENADTTRPEDDPSDSGSAVETYEEVLHAGVPPKAPNQTMKSMEQQLADREAEYEPTLYKNAQKFACPRETASGTTKKVSVTCDSKPALSRNHIALPVSCSLGTGFCVVPSVDASLRCTNVPKMGTSEDFIVVTIGESAECAASSSPNGVDQ</sequence>
<dbReference type="AlphaFoldDB" id="A0AAV1I2E1"/>
<dbReference type="Proteomes" id="UP001314263">
    <property type="component" value="Unassembled WGS sequence"/>
</dbReference>
<evidence type="ECO:0000313" key="2">
    <source>
        <dbReference type="Proteomes" id="UP001314263"/>
    </source>
</evidence>
<name>A0AAV1I2E1_9CHLO</name>
<comment type="caution">
    <text evidence="1">The sequence shown here is derived from an EMBL/GenBank/DDBJ whole genome shotgun (WGS) entry which is preliminary data.</text>
</comment>
<gene>
    <name evidence="1" type="ORF">CVIRNUC_004362</name>
</gene>
<keyword evidence="2" id="KW-1185">Reference proteome</keyword>
<dbReference type="EMBL" id="CAUYUE010000005">
    <property type="protein sequence ID" value="CAK0776295.1"/>
    <property type="molecule type" value="Genomic_DNA"/>
</dbReference>
<accession>A0AAV1I2E1</accession>
<evidence type="ECO:0000313" key="1">
    <source>
        <dbReference type="EMBL" id="CAK0776295.1"/>
    </source>
</evidence>
<protein>
    <submittedName>
        <fullName evidence="1">Uncharacterized protein</fullName>
    </submittedName>
</protein>
<dbReference type="Gene3D" id="1.20.272.10">
    <property type="match status" value="1"/>
</dbReference>
<organism evidence="1 2">
    <name type="scientific">Coccomyxa viridis</name>
    <dbReference type="NCBI Taxonomy" id="1274662"/>
    <lineage>
        <taxon>Eukaryota</taxon>
        <taxon>Viridiplantae</taxon>
        <taxon>Chlorophyta</taxon>
        <taxon>core chlorophytes</taxon>
        <taxon>Trebouxiophyceae</taxon>
        <taxon>Trebouxiophyceae incertae sedis</taxon>
        <taxon>Coccomyxaceae</taxon>
        <taxon>Coccomyxa</taxon>
    </lineage>
</organism>
<proteinExistence type="predicted"/>
<reference evidence="1 2" key="1">
    <citation type="submission" date="2023-10" db="EMBL/GenBank/DDBJ databases">
        <authorList>
            <person name="Maclean D."/>
            <person name="Macfadyen A."/>
        </authorList>
    </citation>
    <scope>NUCLEOTIDE SEQUENCE [LARGE SCALE GENOMIC DNA]</scope>
</reference>